<reference evidence="4" key="1">
    <citation type="submission" date="2024-02" db="UniProtKB">
        <authorList>
            <consortium name="WormBaseParasite"/>
        </authorList>
    </citation>
    <scope>IDENTIFICATION</scope>
</reference>
<protein>
    <submittedName>
        <fullName evidence="4">SH2 domain-containing protein</fullName>
    </submittedName>
</protein>
<dbReference type="SMART" id="SM00252">
    <property type="entry name" value="SH2"/>
    <property type="match status" value="1"/>
</dbReference>
<feature type="domain" description="SH2" evidence="2">
    <location>
        <begin position="45"/>
        <end position="133"/>
    </location>
</feature>
<keyword evidence="3" id="KW-1185">Reference proteome</keyword>
<dbReference type="SUPFAM" id="SSF50729">
    <property type="entry name" value="PH domain-like"/>
    <property type="match status" value="1"/>
</dbReference>
<dbReference type="SUPFAM" id="SSF55550">
    <property type="entry name" value="SH2 domain"/>
    <property type="match status" value="1"/>
</dbReference>
<organism evidence="3 4">
    <name type="scientific">Mesorhabditis belari</name>
    <dbReference type="NCBI Taxonomy" id="2138241"/>
    <lineage>
        <taxon>Eukaryota</taxon>
        <taxon>Metazoa</taxon>
        <taxon>Ecdysozoa</taxon>
        <taxon>Nematoda</taxon>
        <taxon>Chromadorea</taxon>
        <taxon>Rhabditida</taxon>
        <taxon>Rhabditina</taxon>
        <taxon>Rhabditomorpha</taxon>
        <taxon>Rhabditoidea</taxon>
        <taxon>Rhabditidae</taxon>
        <taxon>Mesorhabditinae</taxon>
        <taxon>Mesorhabditis</taxon>
    </lineage>
</organism>
<accession>A0AAF3F4C8</accession>
<dbReference type="InterPro" id="IPR008936">
    <property type="entry name" value="Rho_GTPase_activation_prot"/>
</dbReference>
<evidence type="ECO:0000313" key="4">
    <source>
        <dbReference type="WBParaSite" id="MBELARI_LOCUS20523"/>
    </source>
</evidence>
<dbReference type="AlphaFoldDB" id="A0AAF3F4C8"/>
<keyword evidence="1" id="KW-0727">SH2 domain</keyword>
<dbReference type="Proteomes" id="UP000887575">
    <property type="component" value="Unassembled WGS sequence"/>
</dbReference>
<proteinExistence type="predicted"/>
<dbReference type="PROSITE" id="PS50001">
    <property type="entry name" value="SH2"/>
    <property type="match status" value="1"/>
</dbReference>
<dbReference type="InterPro" id="IPR036860">
    <property type="entry name" value="SH2_dom_sf"/>
</dbReference>
<evidence type="ECO:0000313" key="3">
    <source>
        <dbReference type="Proteomes" id="UP000887575"/>
    </source>
</evidence>
<dbReference type="SUPFAM" id="SSF48350">
    <property type="entry name" value="GTPase activation domain, GAP"/>
    <property type="match status" value="1"/>
</dbReference>
<evidence type="ECO:0000259" key="2">
    <source>
        <dbReference type="PROSITE" id="PS50001"/>
    </source>
</evidence>
<name>A0AAF3F4C8_9BILA</name>
<evidence type="ECO:0000256" key="1">
    <source>
        <dbReference type="PROSITE-ProRule" id="PRU00191"/>
    </source>
</evidence>
<dbReference type="InterPro" id="IPR000980">
    <property type="entry name" value="SH2"/>
</dbReference>
<dbReference type="Pfam" id="PF00017">
    <property type="entry name" value="SH2"/>
    <property type="match status" value="1"/>
</dbReference>
<dbReference type="Gene3D" id="3.30.505.10">
    <property type="entry name" value="SH2 domain"/>
    <property type="match status" value="1"/>
</dbReference>
<sequence>MRKPRKHCKGTEPALWRNQLKEKVVVAKCRVMEKKLRQRRPEELPYYHNGETSSFSRLLSAAGVGSFLLRSASYPGSYALLVNTGKVIQKFLIETTDHGRYRLAPRTFGSIDEIIERYTARPIADNVCLIRAALSTNSIDGSWPSSTNTSYLSNDTARNTDYDSGYCVAAPSIDPNANPMNNSSNFGTSHIIASVQALRKSREEKQWKTCFVSLMEDLNGNTSELCISDNEQTHRPRMSFSMDSCHMYSIHRSVFGRDGCIFIGQNDESTFLCFRPAHTYLAWFSLLRPRVLWLKAAVYNIGRCIEASRVSEIALLHVTIDKFVSDSMLRCDSLYSASLMLDGVRVFCSRAFTPCASTRSQQPLTIVFDSSYMTSCAPTAAPCSVQVMLCTVANSQNGFGVLKRALPRATTAMSRQFLMQGDEDVEDKPENGFWVRIRRITVKVLAASQYMPLLSLIRQDGYQLYEWVWNRLPTAQRSQFVTSLWIMYLSRTRELTRPPCGSLEELVISVLQRTIASSASTPLRSDSFCTALLGAGLRIAAGAQLEAQLDTPPLSTIIAKKNIQPGDVDMLVEALVRIASETAAFRILALVASVARDQHPEDPFLTMRILASFFVLRFANPILLQSEGGQNTNQIAKMIQTSANKACSPKLDEENCSVASSQFRKLFESLFMADADCLVGVETEWSCDSCALVSHLIASVLPTEQENTDTDDPCPVPLSPNILRILRPPSHHHHV</sequence>
<dbReference type="WBParaSite" id="MBELARI_LOCUS20523">
    <property type="protein sequence ID" value="MBELARI_LOCUS20523"/>
    <property type="gene ID" value="MBELARI_LOCUS20523"/>
</dbReference>